<evidence type="ECO:0000313" key="2">
    <source>
        <dbReference type="EMBL" id="PQO32152.1"/>
    </source>
</evidence>
<evidence type="ECO:0000313" key="3">
    <source>
        <dbReference type="Proteomes" id="UP000238322"/>
    </source>
</evidence>
<dbReference type="AlphaFoldDB" id="A0A2S8FJ11"/>
<name>A0A2S8FJ11_9BACT</name>
<dbReference type="EMBL" id="PUHY01000012">
    <property type="protein sequence ID" value="PQO32152.1"/>
    <property type="molecule type" value="Genomic_DNA"/>
</dbReference>
<proteinExistence type="predicted"/>
<comment type="caution">
    <text evidence="2">The sequence shown here is derived from an EMBL/GenBank/DDBJ whole genome shotgun (WGS) entry which is preliminary data.</text>
</comment>
<dbReference type="Proteomes" id="UP000238322">
    <property type="component" value="Unassembled WGS sequence"/>
</dbReference>
<keyword evidence="1" id="KW-0472">Membrane</keyword>
<keyword evidence="1" id="KW-1133">Transmembrane helix</keyword>
<accession>A0A2S8FJ11</accession>
<keyword evidence="1" id="KW-0812">Transmembrane</keyword>
<feature type="transmembrane region" description="Helical" evidence="1">
    <location>
        <begin position="38"/>
        <end position="59"/>
    </location>
</feature>
<gene>
    <name evidence="2" type="ORF">C5Y83_18110</name>
</gene>
<organism evidence="2 3">
    <name type="scientific">Blastopirellula marina</name>
    <dbReference type="NCBI Taxonomy" id="124"/>
    <lineage>
        <taxon>Bacteria</taxon>
        <taxon>Pseudomonadati</taxon>
        <taxon>Planctomycetota</taxon>
        <taxon>Planctomycetia</taxon>
        <taxon>Pirellulales</taxon>
        <taxon>Pirellulaceae</taxon>
        <taxon>Blastopirellula</taxon>
    </lineage>
</organism>
<sequence length="60" mass="6529">MNWPLGILISLSVTTTLAIVLFLVICPTANLGTRRFPMIWTFALVTYLASLMGTCAGLLQ</sequence>
<feature type="transmembrane region" description="Helical" evidence="1">
    <location>
        <begin position="6"/>
        <end position="26"/>
    </location>
</feature>
<dbReference type="RefSeq" id="WP_105331164.1">
    <property type="nucleotide sequence ID" value="NZ_PUHY01000012.1"/>
</dbReference>
<protein>
    <submittedName>
        <fullName evidence="2">Uncharacterized protein</fullName>
    </submittedName>
</protein>
<evidence type="ECO:0000256" key="1">
    <source>
        <dbReference type="SAM" id="Phobius"/>
    </source>
</evidence>
<reference evidence="2 3" key="1">
    <citation type="submission" date="2018-02" db="EMBL/GenBank/DDBJ databases">
        <title>Comparative genomes isolates from brazilian mangrove.</title>
        <authorList>
            <person name="Araujo J.E."/>
            <person name="Taketani R.G."/>
            <person name="Silva M.C.P."/>
            <person name="Loureco M.V."/>
            <person name="Andreote F.D."/>
        </authorList>
    </citation>
    <scope>NUCLEOTIDE SEQUENCE [LARGE SCALE GENOMIC DNA]</scope>
    <source>
        <strain evidence="2 3">Hex-1 MGV</strain>
    </source>
</reference>